<keyword evidence="1" id="KW-1133">Transmembrane helix</keyword>
<dbReference type="Proteomes" id="UP001168883">
    <property type="component" value="Unassembled WGS sequence"/>
</dbReference>
<keyword evidence="1" id="KW-0812">Transmembrane</keyword>
<dbReference type="EMBL" id="JAUMKJ010000021">
    <property type="protein sequence ID" value="MDO3678873.1"/>
    <property type="molecule type" value="Genomic_DNA"/>
</dbReference>
<name>A0ABT8VD04_9BACL</name>
<feature type="transmembrane region" description="Helical" evidence="1">
    <location>
        <begin position="137"/>
        <end position="159"/>
    </location>
</feature>
<evidence type="ECO:0000313" key="3">
    <source>
        <dbReference type="Proteomes" id="UP001168883"/>
    </source>
</evidence>
<reference evidence="2" key="1">
    <citation type="submission" date="2023-07" db="EMBL/GenBank/DDBJ databases">
        <authorList>
            <person name="Aktuganov G."/>
            <person name="Boyko T."/>
            <person name="Delegan Y."/>
            <person name="Galimzianova N."/>
            <person name="Gilvanova E."/>
            <person name="Korobov V."/>
            <person name="Kuzmina L."/>
            <person name="Melentiev A."/>
            <person name="Milman P."/>
            <person name="Ryabova A."/>
            <person name="Stupak E."/>
            <person name="Yasakov T."/>
            <person name="Zharikova N."/>
            <person name="Zhurenko E."/>
        </authorList>
    </citation>
    <scope>NUCLEOTIDE SEQUENCE</scope>
    <source>
        <strain evidence="2">IB-739</strain>
    </source>
</reference>
<sequence length="182" mass="20310">MAFKLSMKSKQFIVTIHVLSVVCWLGGAVCMLTLGSHMLLADNGEQLYYTLDNMHVVDVVLIRYTALVALLTGLALSLWTNWGLFKYYWVAIKLILTVALILFGIKYMSDWLSQLIHEADGKRAAALHDAAFLSTSYSLLGGAAANILAMVFMTAISYFKPFGKIKKRSGKHETKLTAREER</sequence>
<feature type="transmembrane region" description="Helical" evidence="1">
    <location>
        <begin position="12"/>
        <end position="40"/>
    </location>
</feature>
<dbReference type="RefSeq" id="WP_025851867.1">
    <property type="nucleotide sequence ID" value="NZ_JAUMKJ010000021.1"/>
</dbReference>
<feature type="transmembrane region" description="Helical" evidence="1">
    <location>
        <begin position="87"/>
        <end position="105"/>
    </location>
</feature>
<comment type="caution">
    <text evidence="2">The sequence shown here is derived from an EMBL/GenBank/DDBJ whole genome shotgun (WGS) entry which is preliminary data.</text>
</comment>
<keyword evidence="1" id="KW-0472">Membrane</keyword>
<protein>
    <recommendedName>
        <fullName evidence="4">DUF2269 family protein</fullName>
    </recommendedName>
</protein>
<evidence type="ECO:0000256" key="1">
    <source>
        <dbReference type="SAM" id="Phobius"/>
    </source>
</evidence>
<accession>A0ABT8VD04</accession>
<gene>
    <name evidence="2" type="ORF">Q3C12_17840</name>
</gene>
<feature type="transmembrane region" description="Helical" evidence="1">
    <location>
        <begin position="60"/>
        <end position="80"/>
    </location>
</feature>
<keyword evidence="3" id="KW-1185">Reference proteome</keyword>
<organism evidence="2 3">
    <name type="scientific">Paenibacillus ehimensis</name>
    <dbReference type="NCBI Taxonomy" id="79264"/>
    <lineage>
        <taxon>Bacteria</taxon>
        <taxon>Bacillati</taxon>
        <taxon>Bacillota</taxon>
        <taxon>Bacilli</taxon>
        <taxon>Bacillales</taxon>
        <taxon>Paenibacillaceae</taxon>
        <taxon>Paenibacillus</taxon>
    </lineage>
</organism>
<evidence type="ECO:0008006" key="4">
    <source>
        <dbReference type="Google" id="ProtNLM"/>
    </source>
</evidence>
<proteinExistence type="predicted"/>
<evidence type="ECO:0000313" key="2">
    <source>
        <dbReference type="EMBL" id="MDO3678873.1"/>
    </source>
</evidence>